<dbReference type="InterPro" id="IPR002048">
    <property type="entry name" value="EF_hand_dom"/>
</dbReference>
<dbReference type="PROSITE" id="PS00018">
    <property type="entry name" value="EF_HAND_1"/>
    <property type="match status" value="2"/>
</dbReference>
<feature type="domain" description="EF-hand" evidence="3">
    <location>
        <begin position="92"/>
        <end position="117"/>
    </location>
</feature>
<dbReference type="PROSITE" id="PS50222">
    <property type="entry name" value="EF_HAND_2"/>
    <property type="match status" value="1"/>
</dbReference>
<evidence type="ECO:0000256" key="1">
    <source>
        <dbReference type="ARBA" id="ARBA00022837"/>
    </source>
</evidence>
<dbReference type="Pfam" id="PF13202">
    <property type="entry name" value="EF-hand_5"/>
    <property type="match status" value="2"/>
</dbReference>
<dbReference type="EMBL" id="CALQ01001179">
    <property type="protein sequence ID" value="CCM16923.1"/>
    <property type="molecule type" value="Genomic_DNA"/>
</dbReference>
<dbReference type="SUPFAM" id="SSF47473">
    <property type="entry name" value="EF-hand"/>
    <property type="match status" value="1"/>
</dbReference>
<keyword evidence="2" id="KW-1133">Transmembrane helix</keyword>
<accession>A0A1E1J014</accession>
<evidence type="ECO:0000256" key="2">
    <source>
        <dbReference type="SAM" id="Phobius"/>
    </source>
</evidence>
<keyword evidence="1" id="KW-0106">Calcium</keyword>
<dbReference type="InterPro" id="IPR011992">
    <property type="entry name" value="EF-hand-dom_pair"/>
</dbReference>
<dbReference type="AlphaFoldDB" id="A0A1E1J014"/>
<sequence>MTLSRKADTVAGFRAEDNVFNTDDFKHALDIIVNLGNPPSAKSADGVYWLFELAFHCKKVLWDDWIASSQSDAFREFTESDRFRQAQGLLVKVLDMDGDGKITPKDFQIMYDTHLTPALDRRQGILNKWLPFTGQCVFGFVVGLDIGTRALNAYKGKYWIAGTGILAYTCVQSLAQQNSLNRNALENVFREKVRQLMDVNGDGEINLKDINALVENRMRFMATKLGLGGFSPGAAGYASLALGFLLGVRVI</sequence>
<feature type="transmembrane region" description="Helical" evidence="2">
    <location>
        <begin position="225"/>
        <end position="248"/>
    </location>
</feature>
<dbReference type="Gene3D" id="1.10.238.10">
    <property type="entry name" value="EF-hand"/>
    <property type="match status" value="1"/>
</dbReference>
<evidence type="ECO:0000259" key="3">
    <source>
        <dbReference type="PROSITE" id="PS50222"/>
    </source>
</evidence>
<dbReference type="InterPro" id="IPR018247">
    <property type="entry name" value="EF_Hand_1_Ca_BS"/>
</dbReference>
<organism evidence="4">
    <name type="scientific">Leishmania guyanensis</name>
    <dbReference type="NCBI Taxonomy" id="5670"/>
    <lineage>
        <taxon>Eukaryota</taxon>
        <taxon>Discoba</taxon>
        <taxon>Euglenozoa</taxon>
        <taxon>Kinetoplastea</taxon>
        <taxon>Metakinetoplastina</taxon>
        <taxon>Trypanosomatida</taxon>
        <taxon>Trypanosomatidae</taxon>
        <taxon>Leishmaniinae</taxon>
        <taxon>Leishmania</taxon>
        <taxon>Leishmania guyanensis species complex</taxon>
    </lineage>
</organism>
<dbReference type="GO" id="GO:0005509">
    <property type="term" value="F:calcium ion binding"/>
    <property type="evidence" value="ECO:0007669"/>
    <property type="project" value="InterPro"/>
</dbReference>
<gene>
    <name evidence="4" type="primary">LgM4147LRVhigh.28.01530.00870</name>
    <name evidence="4" type="ORF">BN36_2844250</name>
</gene>
<evidence type="ECO:0000313" key="4">
    <source>
        <dbReference type="EMBL" id="CCM16923.1"/>
    </source>
</evidence>
<proteinExistence type="predicted"/>
<keyword evidence="2" id="KW-0472">Membrane</keyword>
<name>A0A1E1J014_LEIGU</name>
<reference evidence="4" key="1">
    <citation type="submission" date="2012-08" db="EMBL/GenBank/DDBJ databases">
        <title>Comparative genomics of metastatic and non-metastatic Leishmania guyanensis provides insights into polygenic factors involved in Leishmania RNA virus infection.</title>
        <authorList>
            <person name="Smith D."/>
            <person name="Hertz-Fowler C."/>
            <person name="Martin R."/>
            <person name="Dickens N."/>
            <person name="Fasel N."/>
            <person name="Falquet L."/>
            <person name="Beverley S."/>
            <person name="Zangger H."/>
            <person name="Calderon-Copete S."/>
            <person name="Mottram J."/>
            <person name="Xenarios I."/>
        </authorList>
    </citation>
    <scope>NUCLEOTIDE SEQUENCE</scope>
    <source>
        <strain evidence="4">MHOM/BR/75/M4147/SSU:IR2SAT-LUC</strain>
    </source>
</reference>
<keyword evidence="2" id="KW-0812">Transmembrane</keyword>
<protein>
    <recommendedName>
        <fullName evidence="3">EF-hand domain-containing protein</fullName>
    </recommendedName>
</protein>